<protein>
    <submittedName>
        <fullName evidence="4">Uncharacterized protein</fullName>
    </submittedName>
</protein>
<evidence type="ECO:0000256" key="3">
    <source>
        <dbReference type="ARBA" id="ARBA00023272"/>
    </source>
</evidence>
<comment type="similarity">
    <text evidence="1">Belongs to the PP1 inhibitor family.</text>
</comment>
<keyword evidence="3" id="KW-0650">Protein phosphatase inhibitor</keyword>
<dbReference type="PANTHER" id="PTHR16188:SF14">
    <property type="entry name" value="GEO07393P1"/>
    <property type="match status" value="1"/>
</dbReference>
<keyword evidence="2" id="KW-0597">Phosphoprotein</keyword>
<reference evidence="4 5" key="1">
    <citation type="journal article" date="2019" name="BMC Genomics">
        <title>New insights from Opisthorchis felineus genome: update on genomics of the epidemiologically important liver flukes.</title>
        <authorList>
            <person name="Ershov N.I."/>
            <person name="Mordvinov V.A."/>
            <person name="Prokhortchouk E.B."/>
            <person name="Pakharukova M.Y."/>
            <person name="Gunbin K.V."/>
            <person name="Ustyantsev K."/>
            <person name="Genaev M.A."/>
            <person name="Blinov A.G."/>
            <person name="Mazur A."/>
            <person name="Boulygina E."/>
            <person name="Tsygankova S."/>
            <person name="Khrameeva E."/>
            <person name="Chekanov N."/>
            <person name="Fan G."/>
            <person name="Xiao A."/>
            <person name="Zhang H."/>
            <person name="Xu X."/>
            <person name="Yang H."/>
            <person name="Solovyev V."/>
            <person name="Lee S.M."/>
            <person name="Liu X."/>
            <person name="Afonnikov D.A."/>
            <person name="Skryabin K.G."/>
        </authorList>
    </citation>
    <scope>NUCLEOTIDE SEQUENCE [LARGE SCALE GENOMIC DNA]</scope>
    <source>
        <strain evidence="4">AK-0245</strain>
        <tissue evidence="4">Whole organism</tissue>
    </source>
</reference>
<dbReference type="STRING" id="147828.A0A4S2MGN1"/>
<evidence type="ECO:0000256" key="2">
    <source>
        <dbReference type="ARBA" id="ARBA00022553"/>
    </source>
</evidence>
<dbReference type="InterPro" id="IPR008025">
    <property type="entry name" value="CPI-17"/>
</dbReference>
<name>A0A4S2MGN1_OPIFE</name>
<dbReference type="InterPro" id="IPR036658">
    <property type="entry name" value="CPI-17_sf"/>
</dbReference>
<evidence type="ECO:0000313" key="4">
    <source>
        <dbReference type="EMBL" id="TGZ73568.1"/>
    </source>
</evidence>
<gene>
    <name evidence="4" type="ORF">CRM22_001443</name>
</gene>
<evidence type="ECO:0000313" key="5">
    <source>
        <dbReference type="Proteomes" id="UP000308267"/>
    </source>
</evidence>
<comment type="caution">
    <text evidence="4">The sequence shown here is derived from an EMBL/GenBank/DDBJ whole genome shotgun (WGS) entry which is preliminary data.</text>
</comment>
<dbReference type="PANTHER" id="PTHR16188">
    <property type="entry name" value="PROTEIN PHOSPHATASE 1 INHIBITOR POTENTIATED BY PROTEIN KINASE C"/>
    <property type="match status" value="1"/>
</dbReference>
<evidence type="ECO:0000256" key="1">
    <source>
        <dbReference type="ARBA" id="ARBA00005483"/>
    </source>
</evidence>
<dbReference type="Gene3D" id="1.10.150.220">
    <property type="entry name" value="CPI-17"/>
    <property type="match status" value="1"/>
</dbReference>
<dbReference type="AlphaFoldDB" id="A0A4S2MGN1"/>
<dbReference type="Pfam" id="PF05361">
    <property type="entry name" value="PP1_inhibitor"/>
    <property type="match status" value="1"/>
</dbReference>
<dbReference type="GO" id="GO:0005737">
    <property type="term" value="C:cytoplasm"/>
    <property type="evidence" value="ECO:0007669"/>
    <property type="project" value="InterPro"/>
</dbReference>
<dbReference type="Proteomes" id="UP000308267">
    <property type="component" value="Unassembled WGS sequence"/>
</dbReference>
<dbReference type="OrthoDB" id="8193882at2759"/>
<dbReference type="GO" id="GO:0004865">
    <property type="term" value="F:protein serine/threonine phosphatase inhibitor activity"/>
    <property type="evidence" value="ECO:0007669"/>
    <property type="project" value="TreeGrafter"/>
</dbReference>
<keyword evidence="5" id="KW-1185">Reference proteome</keyword>
<sequence length="190" mass="22443">MGPTQLKPRISRERQSMKFVCLRQIFFIIDCKVVRDYEDRLTGMDEQIKREKKSVTSDDKIETKGVAFSGGELTEKGKRKRYLTAKYDKKTRIVVNKKIQLENFISQQLRSLYKTEHDDYDCDIDLETLDELPSIESKRKFLQNELKTCTAPEPQVLNAYQEVILHQSTHYHSRLPSQTQEFIEHLLDRL</sequence>
<dbReference type="EMBL" id="SJOL01002583">
    <property type="protein sequence ID" value="TGZ73568.1"/>
    <property type="molecule type" value="Genomic_DNA"/>
</dbReference>
<proteinExistence type="inferred from homology"/>
<dbReference type="SUPFAM" id="SSF81790">
    <property type="entry name" value="Myosin phosphatase inhibitor 17kDa protein, CPI-17"/>
    <property type="match status" value="1"/>
</dbReference>
<organism evidence="4 5">
    <name type="scientific">Opisthorchis felineus</name>
    <dbReference type="NCBI Taxonomy" id="147828"/>
    <lineage>
        <taxon>Eukaryota</taxon>
        <taxon>Metazoa</taxon>
        <taxon>Spiralia</taxon>
        <taxon>Lophotrochozoa</taxon>
        <taxon>Platyhelminthes</taxon>
        <taxon>Trematoda</taxon>
        <taxon>Digenea</taxon>
        <taxon>Opisthorchiida</taxon>
        <taxon>Opisthorchiata</taxon>
        <taxon>Opisthorchiidae</taxon>
        <taxon>Opisthorchis</taxon>
    </lineage>
</organism>
<accession>A0A4S2MGN1</accession>